<comment type="caution">
    <text evidence="1">The sequence shown here is derived from an EMBL/GenBank/DDBJ whole genome shotgun (WGS) entry which is preliminary data.</text>
</comment>
<dbReference type="Proteomes" id="UP000547058">
    <property type="component" value="Unassembled WGS sequence"/>
</dbReference>
<evidence type="ECO:0000313" key="2">
    <source>
        <dbReference type="Proteomes" id="UP000547058"/>
    </source>
</evidence>
<dbReference type="AlphaFoldDB" id="A0A7W3II77"/>
<reference evidence="1 2" key="1">
    <citation type="submission" date="2020-08" db="EMBL/GenBank/DDBJ databases">
        <title>Stenotrophomonas tumulicola JCM 30961.</title>
        <authorList>
            <person name="Deng Y."/>
        </authorList>
    </citation>
    <scope>NUCLEOTIDE SEQUENCE [LARGE SCALE GENOMIC DNA]</scope>
    <source>
        <strain evidence="1 2">JCM 30961</strain>
    </source>
</reference>
<dbReference type="InterPro" id="IPR021109">
    <property type="entry name" value="Peptidase_aspartic_dom_sf"/>
</dbReference>
<gene>
    <name evidence="1" type="ORF">H4O11_12525</name>
</gene>
<dbReference type="GO" id="GO:0006508">
    <property type="term" value="P:proteolysis"/>
    <property type="evidence" value="ECO:0007669"/>
    <property type="project" value="UniProtKB-KW"/>
</dbReference>
<dbReference type="EMBL" id="JACGXS010000006">
    <property type="protein sequence ID" value="MBA8682627.1"/>
    <property type="molecule type" value="Genomic_DNA"/>
</dbReference>
<sequence>MPSQPQVIPFELKDNLVRIEVEVNGRKHSGVLDSGAGAILVDRQVSAGLGLQEGSPAGDAAGAGAEAKALMPVTIARLVAGPLAFADVAGYAMDLGHLSSSAQFPVDVLLGAPAFKYGAVSVDYANQQVTFGPSGSGVECAAPIPLDVVHDAPVVELEVWPSLDQPPVRLKVLVDLGTRHGALVLGGPFVRSEVGKALVQGGVSKQVGHGVGGEVQGTVARVAEVRAGTTRFGALDVSLTSNVPAFEQGVIDGTLGVPLWSGGVIAFDYPRRQICITRR</sequence>
<keyword evidence="2" id="KW-1185">Reference proteome</keyword>
<dbReference type="GO" id="GO:0008233">
    <property type="term" value="F:peptidase activity"/>
    <property type="evidence" value="ECO:0007669"/>
    <property type="project" value="UniProtKB-KW"/>
</dbReference>
<keyword evidence="1" id="KW-0645">Protease</keyword>
<organism evidence="1 2">
    <name type="scientific">Stenotrophomonas tumulicola</name>
    <dbReference type="NCBI Taxonomy" id="1685415"/>
    <lineage>
        <taxon>Bacteria</taxon>
        <taxon>Pseudomonadati</taxon>
        <taxon>Pseudomonadota</taxon>
        <taxon>Gammaproteobacteria</taxon>
        <taxon>Lysobacterales</taxon>
        <taxon>Lysobacteraceae</taxon>
        <taxon>Stenotrophomonas</taxon>
    </lineage>
</organism>
<evidence type="ECO:0000313" key="1">
    <source>
        <dbReference type="EMBL" id="MBA8682627.1"/>
    </source>
</evidence>
<proteinExistence type="predicted"/>
<dbReference type="RefSeq" id="WP_182339765.1">
    <property type="nucleotide sequence ID" value="NZ_JACGXS010000006.1"/>
</dbReference>
<keyword evidence="1" id="KW-0378">Hydrolase</keyword>
<dbReference type="Gene3D" id="2.40.70.10">
    <property type="entry name" value="Acid Proteases"/>
    <property type="match status" value="1"/>
</dbReference>
<protein>
    <submittedName>
        <fullName evidence="1">Aspartyl protease family protein</fullName>
    </submittedName>
</protein>
<accession>A0A7W3II77</accession>
<name>A0A7W3II77_9GAMM</name>
<dbReference type="Pfam" id="PF13650">
    <property type="entry name" value="Asp_protease_2"/>
    <property type="match status" value="1"/>
</dbReference>